<feature type="compositionally biased region" description="Basic residues" evidence="1">
    <location>
        <begin position="799"/>
        <end position="809"/>
    </location>
</feature>
<feature type="compositionally biased region" description="Basic and acidic residues" evidence="1">
    <location>
        <begin position="440"/>
        <end position="456"/>
    </location>
</feature>
<feature type="compositionally biased region" description="Basic and acidic residues" evidence="1">
    <location>
        <begin position="874"/>
        <end position="884"/>
    </location>
</feature>
<dbReference type="EMBL" id="ML119710">
    <property type="protein sequence ID" value="RPA78542.1"/>
    <property type="molecule type" value="Genomic_DNA"/>
</dbReference>
<feature type="compositionally biased region" description="Basic and acidic residues" evidence="1">
    <location>
        <begin position="1274"/>
        <end position="1299"/>
    </location>
</feature>
<feature type="compositionally biased region" description="Basic and acidic residues" evidence="1">
    <location>
        <begin position="1220"/>
        <end position="1241"/>
    </location>
</feature>
<sequence>MAENFILSQAVDEDSECADTVVETDNGSDLVGFVVSDKSASEVVTSSSEHKAHGRRVGKKKSKKQHNTRRRRKRPGRNLDGSKVSNKAKTANTSSSSDSEEVEQIPLQYRKLKKKGHTSKSEATNASLADQLFGDDEDDESFNVEDILAGREDDEDDEEGADGEEDGVDRQHSSDRVRHSNSRASTAAADGGNESDVSSNDAEKAAAAKVAEDIQKVRILEYTIEQELLARKRLRGRWNRKQKRPGEVERDSLRIAMGAKNRKHVFAIRRRIRKVLNRLNVPLNISWSYQDPVLMVRAINDVYNEMIPDYPWWSTGIVRAILVVMLSDGRRIHNQKQKNYIPDNPREEPRAPARPSKYYGEVIAMGRVKPSVVKKTGNAKRTRTGSRSGSVKVEREDTDAFIGGSEAELSSAEDAASTRPRERSKSVAPPGSKPGTRAAARIEKKEMARKAEDRKAMPPPATPVSRPPPVPKNRPTSSASQTQQTAGGLRDVSPEWVFKAPPPRIACLKITYVSGFNDFTPVAEFFVTLSKKNTIRNFLLNVEHHSGDELSLSDHLLVYTSCKEAERAAVPGGCVWKRLGDLKDIIRMYLAEGEGAGVYMCSLSYDFLARTYLNNKESDFWMKRTYARLIKTEAAEEDDALGIRQSECEVYTFVELGALQFKMTKGTSSVFLTFKPDGTVAKREKRFWSYKKLLEVEKLEDNDERPLEEVLEEGRRSIVPNFLPSGSRCSSVQIYSARSTPARDSSVRILSKEPTPGRGRNHSMDTAEPEAAVQSRADESKQAATDAVANPELSEYHQGRKIGNTRKPKSAPFVPSTPPDVPSSQALPVPETPTPARRGEASAKLKAQKPVESKAEEQSVEPEIRMTQNVDPVESDHDAFHDHDVQEDEILDNPFSSRRKFLRSLARGKVVKKRKKKKKRTKGLASERKDAPDVPKSAEGFSNNEVYSANEVLPPVPATTSGLSSQQFAEIFKVPIPTEIDIENYEIPDLVSQDTLRKLFPSQLGSVGSPVPSSQASVIPVRDTRPGPPPIPMSSRPKAWTPSPAPEVKPSQAPEVKPPPGPVVKRSAGLPGFVLGASAAVRVYAERSMLAPMDKTDAQSSTAIEPSGTKKPLMRVQDMHTPDKKMDEKLKKRMQGKPGVIKSPFFANGLVGTGSSAELEDSKSIEPTRREKRRRDRRDAPDTVIEASSSTQPPHISGQEESESDEPMIKKSRVATPHMSKKEKGHKYPSDSRRPEKHADSASDQVSLGVPDDEDDDPVIPPGRKYFTRGALPIDHDPDGVEIKMEERPAKKEKRKSDGIDPPQGENSAKKPRRRDPEPAEPRDAAGKASTLSSAIGQRGDEAVPVATSKQADDTEVQAGPRHKSSRKGKNAGRDSGAGADSNPHVQPQTQTKVVGYNAQTNVVTLQSPSVKTRAATRQNTHMREAALTIQNKPSMVPEDMTPRSKTRFVQKLLSEAYPTLNDVKEFLGGFPTDNRRNTNLQKEKIRAIKEKIATAEPGELLEFDWKAMAWEIEKVFPEPKTRRRAPSNINTTQADIASGRPAFEDTPPPEETPLRGAVQVKPRRTKGPSNASDDAEEPRDTEPAPSKTGRKKKPPVRKESTPDLGSSELSELTDIEEEPRGLERSNIPSFTPVNRVPETPVRPKAKRS</sequence>
<reference evidence="2 3" key="1">
    <citation type="journal article" date="2018" name="Nat. Ecol. Evol.">
        <title>Pezizomycetes genomes reveal the molecular basis of ectomycorrhizal truffle lifestyle.</title>
        <authorList>
            <person name="Murat C."/>
            <person name="Payen T."/>
            <person name="Noel B."/>
            <person name="Kuo A."/>
            <person name="Morin E."/>
            <person name="Chen J."/>
            <person name="Kohler A."/>
            <person name="Krizsan K."/>
            <person name="Balestrini R."/>
            <person name="Da Silva C."/>
            <person name="Montanini B."/>
            <person name="Hainaut M."/>
            <person name="Levati E."/>
            <person name="Barry K.W."/>
            <person name="Belfiori B."/>
            <person name="Cichocki N."/>
            <person name="Clum A."/>
            <person name="Dockter R.B."/>
            <person name="Fauchery L."/>
            <person name="Guy J."/>
            <person name="Iotti M."/>
            <person name="Le Tacon F."/>
            <person name="Lindquist E.A."/>
            <person name="Lipzen A."/>
            <person name="Malagnac F."/>
            <person name="Mello A."/>
            <person name="Molinier V."/>
            <person name="Miyauchi S."/>
            <person name="Poulain J."/>
            <person name="Riccioni C."/>
            <person name="Rubini A."/>
            <person name="Sitrit Y."/>
            <person name="Splivallo R."/>
            <person name="Traeger S."/>
            <person name="Wang M."/>
            <person name="Zifcakova L."/>
            <person name="Wipf D."/>
            <person name="Zambonelli A."/>
            <person name="Paolocci F."/>
            <person name="Nowrousian M."/>
            <person name="Ottonello S."/>
            <person name="Baldrian P."/>
            <person name="Spatafora J.W."/>
            <person name="Henrissat B."/>
            <person name="Nagy L.G."/>
            <person name="Aury J.M."/>
            <person name="Wincker P."/>
            <person name="Grigoriev I.V."/>
            <person name="Bonfante P."/>
            <person name="Martin F.M."/>
        </authorList>
    </citation>
    <scope>NUCLEOTIDE SEQUENCE [LARGE SCALE GENOMIC DNA]</scope>
    <source>
        <strain evidence="2 3">RN42</strain>
    </source>
</reference>
<feature type="compositionally biased region" description="Pro residues" evidence="1">
    <location>
        <begin position="457"/>
        <end position="472"/>
    </location>
</feature>
<feature type="compositionally biased region" description="Basic and acidic residues" evidence="1">
    <location>
        <begin position="1315"/>
        <end position="1326"/>
    </location>
</feature>
<feature type="compositionally biased region" description="Polar residues" evidence="1">
    <location>
        <begin position="1004"/>
        <end position="1017"/>
    </location>
</feature>
<feature type="region of interest" description="Disordered" evidence="1">
    <location>
        <begin position="40"/>
        <end position="200"/>
    </location>
</feature>
<feature type="region of interest" description="Disordered" evidence="1">
    <location>
        <begin position="743"/>
        <end position="942"/>
    </location>
</feature>
<evidence type="ECO:0000256" key="1">
    <source>
        <dbReference type="SAM" id="MobiDB-lite"/>
    </source>
</evidence>
<feature type="compositionally biased region" description="Basic residues" evidence="1">
    <location>
        <begin position="909"/>
        <end position="922"/>
    </location>
</feature>
<dbReference type="Proteomes" id="UP000275078">
    <property type="component" value="Unassembled WGS sequence"/>
</dbReference>
<feature type="compositionally biased region" description="Basic residues" evidence="1">
    <location>
        <begin position="1361"/>
        <end position="1371"/>
    </location>
</feature>
<evidence type="ECO:0000313" key="3">
    <source>
        <dbReference type="Proteomes" id="UP000275078"/>
    </source>
</evidence>
<feature type="compositionally biased region" description="Acidic residues" evidence="1">
    <location>
        <begin position="152"/>
        <end position="167"/>
    </location>
</feature>
<feature type="compositionally biased region" description="Basic and acidic residues" evidence="1">
    <location>
        <begin position="168"/>
        <end position="178"/>
    </location>
</feature>
<gene>
    <name evidence="2" type="ORF">BJ508DRAFT_329165</name>
</gene>
<feature type="region of interest" description="Disordered" evidence="1">
    <location>
        <begin position="336"/>
        <end position="355"/>
    </location>
</feature>
<feature type="region of interest" description="Disordered" evidence="1">
    <location>
        <begin position="1093"/>
        <end position="1388"/>
    </location>
</feature>
<feature type="compositionally biased region" description="Basic and acidic residues" evidence="1">
    <location>
        <begin position="837"/>
        <end position="857"/>
    </location>
</feature>
<dbReference type="PANTHER" id="PTHR24216">
    <property type="entry name" value="PAXILLIN-RELATED"/>
    <property type="match status" value="1"/>
</dbReference>
<dbReference type="PANTHER" id="PTHR24216:SF65">
    <property type="entry name" value="PAXILLIN-LIKE PROTEIN 1"/>
    <property type="match status" value="1"/>
</dbReference>
<proteinExistence type="predicted"/>
<name>A0A3N4HXF9_ASCIM</name>
<accession>A0A3N4HXF9</accession>
<feature type="compositionally biased region" description="Basic and acidic residues" evidence="1">
    <location>
        <begin position="1160"/>
        <end position="1169"/>
    </location>
</feature>
<organism evidence="2 3">
    <name type="scientific">Ascobolus immersus RN42</name>
    <dbReference type="NCBI Taxonomy" id="1160509"/>
    <lineage>
        <taxon>Eukaryota</taxon>
        <taxon>Fungi</taxon>
        <taxon>Dikarya</taxon>
        <taxon>Ascomycota</taxon>
        <taxon>Pezizomycotina</taxon>
        <taxon>Pezizomycetes</taxon>
        <taxon>Pezizales</taxon>
        <taxon>Ascobolaceae</taxon>
        <taxon>Ascobolus</taxon>
    </lineage>
</organism>
<feature type="compositionally biased region" description="Acidic residues" evidence="1">
    <location>
        <begin position="133"/>
        <end position="143"/>
    </location>
</feature>
<protein>
    <submittedName>
        <fullName evidence="2">Uncharacterized protein</fullName>
    </submittedName>
</protein>
<feature type="region of interest" description="Disordered" evidence="1">
    <location>
        <begin position="1004"/>
        <end position="1063"/>
    </location>
</feature>
<feature type="region of interest" description="Disordered" evidence="1">
    <location>
        <begin position="1521"/>
        <end position="1649"/>
    </location>
</feature>
<keyword evidence="3" id="KW-1185">Reference proteome</keyword>
<evidence type="ECO:0000313" key="2">
    <source>
        <dbReference type="EMBL" id="RPA78542.1"/>
    </source>
</evidence>
<feature type="compositionally biased region" description="Basic and acidic residues" evidence="1">
    <location>
        <begin position="1117"/>
        <end position="1130"/>
    </location>
</feature>
<feature type="compositionally biased region" description="Basic residues" evidence="1">
    <location>
        <begin position="52"/>
        <end position="76"/>
    </location>
</feature>
<feature type="compositionally biased region" description="Low complexity" evidence="1">
    <location>
        <begin position="405"/>
        <end position="417"/>
    </location>
</feature>
<feature type="region of interest" description="Disordered" evidence="1">
    <location>
        <begin position="370"/>
        <end position="494"/>
    </location>
</feature>
<feature type="compositionally biased region" description="Polar residues" evidence="1">
    <location>
        <begin position="83"/>
        <end position="97"/>
    </location>
</feature>